<keyword evidence="2" id="KW-0812">Transmembrane</keyword>
<evidence type="ECO:0000313" key="5">
    <source>
        <dbReference type="Proteomes" id="UP000598775"/>
    </source>
</evidence>
<feature type="transmembrane region" description="Helical" evidence="2">
    <location>
        <begin position="87"/>
        <end position="120"/>
    </location>
</feature>
<dbReference type="AlphaFoldDB" id="A0A917BFR4"/>
<proteinExistence type="predicted"/>
<reference evidence="4 5" key="1">
    <citation type="journal article" date="2014" name="Int. J. Syst. Evol. Microbiol.">
        <title>Complete genome sequence of Corynebacterium casei LMG S-19264T (=DSM 44701T), isolated from a smear-ripened cheese.</title>
        <authorList>
            <consortium name="US DOE Joint Genome Institute (JGI-PGF)"/>
            <person name="Walter F."/>
            <person name="Albersmeier A."/>
            <person name="Kalinowski J."/>
            <person name="Ruckert C."/>
        </authorList>
    </citation>
    <scope>NUCLEOTIDE SEQUENCE [LARGE SCALE GENOMIC DNA]</scope>
    <source>
        <strain evidence="4 5">CGMCC 1.12976</strain>
    </source>
</reference>
<feature type="domain" description="DUF4190" evidence="3">
    <location>
        <begin position="51"/>
        <end position="106"/>
    </location>
</feature>
<organism evidence="4 5">
    <name type="scientific">Subtercola lobariae</name>
    <dbReference type="NCBI Taxonomy" id="1588641"/>
    <lineage>
        <taxon>Bacteria</taxon>
        <taxon>Bacillati</taxon>
        <taxon>Actinomycetota</taxon>
        <taxon>Actinomycetes</taxon>
        <taxon>Micrococcales</taxon>
        <taxon>Microbacteriaceae</taxon>
        <taxon>Subtercola</taxon>
    </lineage>
</organism>
<evidence type="ECO:0000313" key="4">
    <source>
        <dbReference type="EMBL" id="GGF40137.1"/>
    </source>
</evidence>
<sequence length="129" mass="13460">MSDPNANPTDAYPPAQYPPAQYSPAQYPPAQYASPAQYAPNPYPAAAATNVFAIVALVLAFVVPIGAIVVGHIALSQIKRTGEQGRGIALAGTIIGYAFTILAILAVLAYVVFIFFIIGVSASSARYDT</sequence>
<comment type="caution">
    <text evidence="4">The sequence shown here is derived from an EMBL/GenBank/DDBJ whole genome shotgun (WGS) entry which is preliminary data.</text>
</comment>
<dbReference type="Pfam" id="PF13828">
    <property type="entry name" value="DUF4190"/>
    <property type="match status" value="1"/>
</dbReference>
<dbReference type="Proteomes" id="UP000598775">
    <property type="component" value="Unassembled WGS sequence"/>
</dbReference>
<dbReference type="RefSeq" id="WP_188680896.1">
    <property type="nucleotide sequence ID" value="NZ_BMGP01000007.1"/>
</dbReference>
<keyword evidence="5" id="KW-1185">Reference proteome</keyword>
<evidence type="ECO:0000256" key="2">
    <source>
        <dbReference type="SAM" id="Phobius"/>
    </source>
</evidence>
<evidence type="ECO:0000259" key="3">
    <source>
        <dbReference type="Pfam" id="PF13828"/>
    </source>
</evidence>
<feature type="region of interest" description="Disordered" evidence="1">
    <location>
        <begin position="1"/>
        <end position="28"/>
    </location>
</feature>
<evidence type="ECO:0000256" key="1">
    <source>
        <dbReference type="SAM" id="MobiDB-lite"/>
    </source>
</evidence>
<feature type="transmembrane region" description="Helical" evidence="2">
    <location>
        <begin position="51"/>
        <end position="75"/>
    </location>
</feature>
<name>A0A917BFR4_9MICO</name>
<dbReference type="InterPro" id="IPR025241">
    <property type="entry name" value="DUF4190"/>
</dbReference>
<protein>
    <recommendedName>
        <fullName evidence="3">DUF4190 domain-containing protein</fullName>
    </recommendedName>
</protein>
<accession>A0A917BFR4</accession>
<gene>
    <name evidence="4" type="ORF">GCM10011399_36230</name>
</gene>
<dbReference type="EMBL" id="BMGP01000007">
    <property type="protein sequence ID" value="GGF40137.1"/>
    <property type="molecule type" value="Genomic_DNA"/>
</dbReference>
<keyword evidence="2" id="KW-0472">Membrane</keyword>
<feature type="compositionally biased region" description="Low complexity" evidence="1">
    <location>
        <begin position="12"/>
        <end position="28"/>
    </location>
</feature>
<keyword evidence="2" id="KW-1133">Transmembrane helix</keyword>